<dbReference type="Proteomes" id="UP000466578">
    <property type="component" value="Chromosome"/>
</dbReference>
<dbReference type="EMBL" id="AP022597">
    <property type="protein sequence ID" value="BBY71390.1"/>
    <property type="molecule type" value="Genomic_DNA"/>
</dbReference>
<evidence type="ECO:0008006" key="3">
    <source>
        <dbReference type="Google" id="ProtNLM"/>
    </source>
</evidence>
<dbReference type="RefSeq" id="WP_014384292.1">
    <property type="nucleotide sequence ID" value="NC_016948.1"/>
</dbReference>
<name>A0ABM7KB89_9MYCO</name>
<dbReference type="GeneID" id="45453967"/>
<keyword evidence="2" id="KW-1185">Reference proteome</keyword>
<sequence>MTTSDEVRFAWALATVTESVLTSQERTWLCVTLGAGDSAQAVEELLTVIADRGIALTDDLVDSAADWLGGFAGTTAEPRLKSLVAGLTIKHPQ</sequence>
<organism evidence="1 2">
    <name type="scientific">Mycobacterium paraintracellulare</name>
    <dbReference type="NCBI Taxonomy" id="1138383"/>
    <lineage>
        <taxon>Bacteria</taxon>
        <taxon>Bacillati</taxon>
        <taxon>Actinomycetota</taxon>
        <taxon>Actinomycetes</taxon>
        <taxon>Mycobacteriales</taxon>
        <taxon>Mycobacteriaceae</taxon>
        <taxon>Mycobacterium</taxon>
        <taxon>Mycobacterium avium complex (MAC)</taxon>
    </lineage>
</organism>
<evidence type="ECO:0000313" key="2">
    <source>
        <dbReference type="Proteomes" id="UP000466578"/>
    </source>
</evidence>
<proteinExistence type="predicted"/>
<accession>A0ABM7KB89</accession>
<reference evidence="1 2" key="1">
    <citation type="journal article" date="2019" name="Emerg. Microbes Infect.">
        <title>Comprehensive subspecies identification of 175 nontuberculous mycobacteria species based on 7547 genomic profiles.</title>
        <authorList>
            <person name="Matsumoto Y."/>
            <person name="Kinjo T."/>
            <person name="Motooka D."/>
            <person name="Nabeya D."/>
            <person name="Jung N."/>
            <person name="Uechi K."/>
            <person name="Horii T."/>
            <person name="Iida T."/>
            <person name="Fujita J."/>
            <person name="Nakamura S."/>
        </authorList>
    </citation>
    <scope>NUCLEOTIDE SEQUENCE [LARGE SCALE GENOMIC DNA]</scope>
    <source>
        <strain evidence="1 2">JCM 30622</strain>
    </source>
</reference>
<gene>
    <name evidence="1" type="ORF">MPRI_35770</name>
</gene>
<evidence type="ECO:0000313" key="1">
    <source>
        <dbReference type="EMBL" id="BBY71390.1"/>
    </source>
</evidence>
<protein>
    <recommendedName>
        <fullName evidence="3">Tryptophanase</fullName>
    </recommendedName>
</protein>